<comment type="caution">
    <text evidence="5">Lacks conserved residue(s) required for the propagation of feature annotation.</text>
</comment>
<keyword evidence="8" id="KW-1185">Reference proteome</keyword>
<comment type="similarity">
    <text evidence="5">Belongs to the UbiX/PAD1 family.</text>
</comment>
<evidence type="ECO:0000313" key="7">
    <source>
        <dbReference type="EMBL" id="CAD7287720.1"/>
    </source>
</evidence>
<feature type="binding site" evidence="5">
    <location>
        <position position="151"/>
    </location>
    <ligand>
        <name>dimethylallyl phosphate</name>
        <dbReference type="ChEBI" id="CHEBI:88052"/>
    </ligand>
</feature>
<dbReference type="SUPFAM" id="SSF52507">
    <property type="entry name" value="Homo-oligomeric flavin-containing Cys decarboxylases, HFCD"/>
    <property type="match status" value="1"/>
</dbReference>
<dbReference type="Gene3D" id="3.40.50.1950">
    <property type="entry name" value="Flavin prenyltransferase-like"/>
    <property type="match status" value="1"/>
</dbReference>
<accession>A0ABN7K5K3</accession>
<dbReference type="HAMAP" id="MF_01984">
    <property type="entry name" value="ubiX_pad"/>
    <property type="match status" value="1"/>
</dbReference>
<feature type="binding site" evidence="5">
    <location>
        <begin position="9"/>
        <end position="11"/>
    </location>
    <ligand>
        <name>FMN</name>
        <dbReference type="ChEBI" id="CHEBI:58210"/>
    </ligand>
</feature>
<dbReference type="Pfam" id="PF02441">
    <property type="entry name" value="Flavoprotein"/>
    <property type="match status" value="1"/>
</dbReference>
<feature type="binding site" evidence="5">
    <location>
        <position position="167"/>
    </location>
    <ligand>
        <name>dimethylallyl phosphate</name>
        <dbReference type="ChEBI" id="CHEBI:88052"/>
    </ligand>
</feature>
<name>A0ABN7K5K3_9BACT</name>
<keyword evidence="1 5" id="KW-0637">Prenyltransferase</keyword>
<keyword evidence="4 5" id="KW-0808">Transferase</keyword>
<dbReference type="EMBL" id="CAJHOF010000004">
    <property type="protein sequence ID" value="CAD7287720.1"/>
    <property type="molecule type" value="Genomic_DNA"/>
</dbReference>
<dbReference type="Proteomes" id="UP000789803">
    <property type="component" value="Unassembled WGS sequence"/>
</dbReference>
<dbReference type="NCBIfam" id="NF004685">
    <property type="entry name" value="PRK06029.1"/>
    <property type="match status" value="1"/>
</dbReference>
<feature type="domain" description="Flavoprotein" evidence="6">
    <location>
        <begin position="1"/>
        <end position="172"/>
    </location>
</feature>
<feature type="binding site" evidence="5">
    <location>
        <position position="35"/>
    </location>
    <ligand>
        <name>FMN</name>
        <dbReference type="ChEBI" id="CHEBI:58210"/>
    </ligand>
</feature>
<keyword evidence="2 5" id="KW-0285">Flavoprotein</keyword>
<protein>
    <recommendedName>
        <fullName evidence="5">Flavin prenyltransferase UbiX</fullName>
        <ecNumber evidence="5">2.5.1.129</ecNumber>
    </recommendedName>
</protein>
<dbReference type="GO" id="GO:0106141">
    <property type="term" value="F:flavin prenyltransferase activity"/>
    <property type="evidence" value="ECO:0007669"/>
    <property type="project" value="UniProtKB-EC"/>
</dbReference>
<feature type="binding site" evidence="5">
    <location>
        <begin position="86"/>
        <end position="89"/>
    </location>
    <ligand>
        <name>FMN</name>
        <dbReference type="ChEBI" id="CHEBI:58210"/>
    </ligand>
</feature>
<evidence type="ECO:0000259" key="6">
    <source>
        <dbReference type="Pfam" id="PF02441"/>
    </source>
</evidence>
<comment type="function">
    <text evidence="5">Flavin prenyltransferase that catalyzes the synthesis of the prenylated FMN cofactor (prenyl-FMN) for 4-hydroxy-3-polyprenylbenzoic acid decarboxylase UbiD. The prenyltransferase is metal-independent and links a dimethylallyl moiety from dimethylallyl monophosphate (DMAP) to the flavin N5 and C6 atoms of FMN.</text>
</comment>
<evidence type="ECO:0000256" key="1">
    <source>
        <dbReference type="ARBA" id="ARBA00022602"/>
    </source>
</evidence>
<keyword evidence="3 5" id="KW-0288">FMN</keyword>
<evidence type="ECO:0000256" key="3">
    <source>
        <dbReference type="ARBA" id="ARBA00022643"/>
    </source>
</evidence>
<dbReference type="InterPro" id="IPR004507">
    <property type="entry name" value="UbiX-like"/>
</dbReference>
<comment type="catalytic activity">
    <reaction evidence="5">
        <text>dimethylallyl phosphate + FMNH2 = prenylated FMNH2 + phosphate</text>
        <dbReference type="Rhea" id="RHEA:37743"/>
        <dbReference type="ChEBI" id="CHEBI:43474"/>
        <dbReference type="ChEBI" id="CHEBI:57618"/>
        <dbReference type="ChEBI" id="CHEBI:87467"/>
        <dbReference type="ChEBI" id="CHEBI:88052"/>
        <dbReference type="EC" id="2.5.1.129"/>
    </reaction>
</comment>
<dbReference type="NCBIfam" id="TIGR00421">
    <property type="entry name" value="ubiX_pad"/>
    <property type="match status" value="1"/>
</dbReference>
<dbReference type="EC" id="2.5.1.129" evidence="5"/>
<evidence type="ECO:0000256" key="2">
    <source>
        <dbReference type="ARBA" id="ARBA00022630"/>
    </source>
</evidence>
<organism evidence="7 8">
    <name type="scientific">Campylobacter majalis</name>
    <dbReference type="NCBI Taxonomy" id="2790656"/>
    <lineage>
        <taxon>Bacteria</taxon>
        <taxon>Pseudomonadati</taxon>
        <taxon>Campylobacterota</taxon>
        <taxon>Epsilonproteobacteria</taxon>
        <taxon>Campylobacterales</taxon>
        <taxon>Campylobacteraceae</taxon>
        <taxon>Campylobacter</taxon>
    </lineage>
</organism>
<reference evidence="7 8" key="1">
    <citation type="submission" date="2020-11" db="EMBL/GenBank/DDBJ databases">
        <authorList>
            <person name="Peeters C."/>
        </authorList>
    </citation>
    <scope>NUCLEOTIDE SEQUENCE [LARGE SCALE GENOMIC DNA]</scope>
    <source>
        <strain evidence="7 8">LMG 7974</strain>
    </source>
</reference>
<evidence type="ECO:0000256" key="4">
    <source>
        <dbReference type="ARBA" id="ARBA00022679"/>
    </source>
</evidence>
<evidence type="ECO:0000256" key="5">
    <source>
        <dbReference type="HAMAP-Rule" id="MF_01984"/>
    </source>
</evidence>
<dbReference type="RefSeq" id="WP_229932418.1">
    <property type="nucleotide sequence ID" value="NZ_CAJHOF010000004.1"/>
</dbReference>
<evidence type="ECO:0000313" key="8">
    <source>
        <dbReference type="Proteomes" id="UP000789803"/>
    </source>
</evidence>
<proteinExistence type="inferred from homology"/>
<feature type="binding site" evidence="5">
    <location>
        <position position="121"/>
    </location>
    <ligand>
        <name>FMN</name>
        <dbReference type="ChEBI" id="CHEBI:58210"/>
    </ligand>
</feature>
<dbReference type="InterPro" id="IPR003382">
    <property type="entry name" value="Flavoprotein"/>
</dbReference>
<comment type="caution">
    <text evidence="7">The sequence shown here is derived from an EMBL/GenBank/DDBJ whole genome shotgun (WGS) entry which is preliminary data.</text>
</comment>
<gene>
    <name evidence="5 7" type="primary">ubiX</name>
    <name evidence="7" type="ORF">LMG7974_00601</name>
</gene>
<sequence>MKIAVGISGASGCILGLRLLEILDETQHEIHAVISDAAKLTLKKESNICVDFTKFKNINFYDNFMLDAPISSGSFGIEKTIVAPCSINTLAKISNSISNTLITRMCAVALKEQKKLILGVREMPFSPISLRQMSELSAIGVSIAPPIMGFYSGASNVNEMIDFIVGKWLDLLNIKHDIYKRWGK</sequence>
<dbReference type="InterPro" id="IPR036551">
    <property type="entry name" value="Flavin_trans-like"/>
</dbReference>